<sequence>MSTAELPIETRKLVGWSRTTPIEGHVLATPDVEVIAKAVAQVADANADKPSYLRRGVIARGLGRSYNESAQNVGGLTVDMTQLKRVHSIDDSTGIVDLDAGVSLDELMTVALPFGLWVPVLPGTRQVTIGGAIAHDIHGKNHHSAGTFGQHVVEITLLVADGRILTLTPAGSPDDPQGELFWATIAGIGLTGIILRAKVQLKRTESAYFIADTATTSSLDETIALHLEDGFEDGYEYASGWFDSISKPPKLGRGSFSRGNLARLDELPPKLQKDPLKFNGKPLVTFPDIFPNGLANKFDFSIVGEAYYRMGSNKKGQVKNLAQFYHILDIFGEWNRAYGRTGGFTQYQFIVPTGNEDEFKRIIADIQASGHVSFLNVIKLFGDGNQAPLSFPFRGWNVCLDFPIKRGLGEYLNELDRRVMAMGGRLYTAKDSRTSAQNFHAMYPEIDSWIATRRRIDPTGVFMSDMARRLELA</sequence>
<dbReference type="AlphaFoldDB" id="A0A2G3PMF2"/>
<protein>
    <submittedName>
        <fullName evidence="3">Decaprenylphosphoryl-beta-D-ribose oxidase</fullName>
    </submittedName>
</protein>
<dbReference type="PANTHER" id="PTHR43762:SF1">
    <property type="entry name" value="D-ARABINONO-1,4-LACTONE OXIDASE"/>
    <property type="match status" value="1"/>
</dbReference>
<evidence type="ECO:0000259" key="2">
    <source>
        <dbReference type="PROSITE" id="PS51387"/>
    </source>
</evidence>
<dbReference type="InterPro" id="IPR007173">
    <property type="entry name" value="ALO_C"/>
</dbReference>
<dbReference type="PROSITE" id="PS51387">
    <property type="entry name" value="FAD_PCMH"/>
    <property type="match status" value="1"/>
</dbReference>
<evidence type="ECO:0000313" key="3">
    <source>
        <dbReference type="EMBL" id="PHV67019.1"/>
    </source>
</evidence>
<dbReference type="EMBL" id="PEBD01000008">
    <property type="protein sequence ID" value="PHV67019.1"/>
    <property type="molecule type" value="Genomic_DNA"/>
</dbReference>
<evidence type="ECO:0000256" key="1">
    <source>
        <dbReference type="ARBA" id="ARBA00023002"/>
    </source>
</evidence>
<organism evidence="3 4">
    <name type="scientific">Williamsia marianensis</name>
    <dbReference type="NCBI Taxonomy" id="85044"/>
    <lineage>
        <taxon>Bacteria</taxon>
        <taxon>Bacillati</taxon>
        <taxon>Actinomycetota</taxon>
        <taxon>Actinomycetes</taxon>
        <taxon>Mycobacteriales</taxon>
        <taxon>Nocardiaceae</taxon>
        <taxon>Williamsia</taxon>
    </lineage>
</organism>
<accession>A0A2G3PMF2</accession>
<evidence type="ECO:0000313" key="4">
    <source>
        <dbReference type="Proteomes" id="UP000225108"/>
    </source>
</evidence>
<dbReference type="PANTHER" id="PTHR43762">
    <property type="entry name" value="L-GULONOLACTONE OXIDASE"/>
    <property type="match status" value="1"/>
</dbReference>
<name>A0A2G3PMF2_WILMA</name>
<dbReference type="GO" id="GO:0003885">
    <property type="term" value="F:D-arabinono-1,4-lactone oxidase activity"/>
    <property type="evidence" value="ECO:0007669"/>
    <property type="project" value="InterPro"/>
</dbReference>
<dbReference type="Proteomes" id="UP000225108">
    <property type="component" value="Unassembled WGS sequence"/>
</dbReference>
<dbReference type="GO" id="GO:0016020">
    <property type="term" value="C:membrane"/>
    <property type="evidence" value="ECO:0007669"/>
    <property type="project" value="InterPro"/>
</dbReference>
<gene>
    <name evidence="3" type="ORF">CSW57_12390</name>
</gene>
<dbReference type="GO" id="GO:0071949">
    <property type="term" value="F:FAD binding"/>
    <property type="evidence" value="ECO:0007669"/>
    <property type="project" value="InterPro"/>
</dbReference>
<dbReference type="RefSeq" id="WP_099383015.1">
    <property type="nucleotide sequence ID" value="NZ_PEBD01000008.1"/>
</dbReference>
<dbReference type="InterPro" id="IPR006094">
    <property type="entry name" value="Oxid_FAD_bind_N"/>
</dbReference>
<dbReference type="InterPro" id="IPR010031">
    <property type="entry name" value="FAD_lactone_oxidase-like"/>
</dbReference>
<comment type="caution">
    <text evidence="3">The sequence shown here is derived from an EMBL/GenBank/DDBJ whole genome shotgun (WGS) entry which is preliminary data.</text>
</comment>
<dbReference type="SUPFAM" id="SSF56176">
    <property type="entry name" value="FAD-binding/transporter-associated domain-like"/>
    <property type="match status" value="1"/>
</dbReference>
<keyword evidence="1" id="KW-0560">Oxidoreductase</keyword>
<feature type="domain" description="FAD-binding PCMH-type" evidence="2">
    <location>
        <begin position="26"/>
        <end position="204"/>
    </location>
</feature>
<dbReference type="InterPro" id="IPR016166">
    <property type="entry name" value="FAD-bd_PCMH"/>
</dbReference>
<reference evidence="3 4" key="1">
    <citation type="submission" date="2017-10" db="EMBL/GenBank/DDBJ databases">
        <title>The draft genome sequence of Williamsia sp. BULT 1.1 isolated from the semi-arid grassland soils from South Africa.</title>
        <authorList>
            <person name="Kabwe M.H."/>
            <person name="Govender N."/>
            <person name="Mutseka Lunga P."/>
            <person name="Vikram S."/>
            <person name="Makhalanyane T.P."/>
        </authorList>
    </citation>
    <scope>NUCLEOTIDE SEQUENCE [LARGE SCALE GENOMIC DNA]</scope>
    <source>
        <strain evidence="3 4">BULT 1.1</strain>
    </source>
</reference>
<dbReference type="Pfam" id="PF01565">
    <property type="entry name" value="FAD_binding_4"/>
    <property type="match status" value="1"/>
</dbReference>
<dbReference type="Pfam" id="PF04030">
    <property type="entry name" value="ALO"/>
    <property type="match status" value="1"/>
</dbReference>
<proteinExistence type="predicted"/>
<dbReference type="InterPro" id="IPR036318">
    <property type="entry name" value="FAD-bd_PCMH-like_sf"/>
</dbReference>
<dbReference type="InterPro" id="IPR016169">
    <property type="entry name" value="FAD-bd_PCMH_sub2"/>
</dbReference>
<dbReference type="Gene3D" id="3.30.465.10">
    <property type="match status" value="1"/>
</dbReference>